<proteinExistence type="predicted"/>
<sequence length="75" mass="8527">MPFHRSLQTRGLFACHCQVEGEQITVGILLGDPDEVLDDFPVLVDREMAGVKYQVSLVDVAFETVNYNFTLRRIL</sequence>
<dbReference type="AlphaFoldDB" id="A0A9Q5ZHC5"/>
<dbReference type="EMBL" id="LAHD01000002">
    <property type="protein sequence ID" value="PHK07277.1"/>
    <property type="molecule type" value="Genomic_DNA"/>
</dbReference>
<gene>
    <name evidence="1" type="ORF">VF08_01370</name>
</gene>
<protein>
    <submittedName>
        <fullName evidence="1">Uncharacterized protein</fullName>
    </submittedName>
</protein>
<reference evidence="1 2" key="1">
    <citation type="submission" date="2015-02" db="EMBL/GenBank/DDBJ databases">
        <title>Nostoc linckia genome annotation.</title>
        <authorList>
            <person name="Zhou Z."/>
        </authorList>
    </citation>
    <scope>NUCLEOTIDE SEQUENCE [LARGE SCALE GENOMIC DNA]</scope>
    <source>
        <strain evidence="2">z8</strain>
    </source>
</reference>
<name>A0A9Q5ZHC5_NOSLI</name>
<evidence type="ECO:0000313" key="2">
    <source>
        <dbReference type="Proteomes" id="UP000222310"/>
    </source>
</evidence>
<dbReference type="RefSeq" id="WP_099065856.1">
    <property type="nucleotide sequence ID" value="NZ_LAHD01000002.1"/>
</dbReference>
<organism evidence="1 2">
    <name type="scientific">Nostoc linckia z8</name>
    <dbReference type="NCBI Taxonomy" id="1628746"/>
    <lineage>
        <taxon>Bacteria</taxon>
        <taxon>Bacillati</taxon>
        <taxon>Cyanobacteriota</taxon>
        <taxon>Cyanophyceae</taxon>
        <taxon>Nostocales</taxon>
        <taxon>Nostocaceae</taxon>
        <taxon>Nostoc</taxon>
    </lineage>
</organism>
<dbReference type="Proteomes" id="UP000222310">
    <property type="component" value="Unassembled WGS sequence"/>
</dbReference>
<dbReference type="GeneID" id="57092043"/>
<evidence type="ECO:0000313" key="1">
    <source>
        <dbReference type="EMBL" id="PHK07277.1"/>
    </source>
</evidence>
<accession>A0A9Q5ZHC5</accession>
<comment type="caution">
    <text evidence="1">The sequence shown here is derived from an EMBL/GenBank/DDBJ whole genome shotgun (WGS) entry which is preliminary data.</text>
</comment>